<dbReference type="AlphaFoldDB" id="A0A4R0PFP2"/>
<dbReference type="RefSeq" id="WP_131565708.1">
    <property type="nucleotide sequence ID" value="NZ_JAINFK010000001.1"/>
</dbReference>
<proteinExistence type="predicted"/>
<evidence type="ECO:0000313" key="1">
    <source>
        <dbReference type="EMBL" id="TCD16656.1"/>
    </source>
</evidence>
<reference evidence="1 2" key="1">
    <citation type="journal article" date="2015" name="Antonie Van Leeuwenhoek">
        <title>Oricola cellulosilytica gen. nov., sp. nov., a cellulose-degrading bacterium of the family Phyllobacteriaceae isolated from surface seashore water, and emended descriptions of Mesorhizobium loti and Phyllobacterium myrsinacearum.</title>
        <authorList>
            <person name="Hameed A."/>
            <person name="Shahina M."/>
            <person name="Lai W.A."/>
            <person name="Lin S.Y."/>
            <person name="Young L.S."/>
            <person name="Liu Y.C."/>
            <person name="Hsu Y.H."/>
            <person name="Young C.C."/>
        </authorList>
    </citation>
    <scope>NUCLEOTIDE SEQUENCE [LARGE SCALE GENOMIC DNA]</scope>
    <source>
        <strain evidence="1 2">KCTC 52183</strain>
    </source>
</reference>
<dbReference type="EMBL" id="SJST01000001">
    <property type="protein sequence ID" value="TCD16656.1"/>
    <property type="molecule type" value="Genomic_DNA"/>
</dbReference>
<dbReference type="Proteomes" id="UP000291301">
    <property type="component" value="Unassembled WGS sequence"/>
</dbReference>
<protein>
    <submittedName>
        <fullName evidence="1">Uncharacterized protein</fullName>
    </submittedName>
</protein>
<organism evidence="1 2">
    <name type="scientific">Oricola cellulosilytica</name>
    <dbReference type="NCBI Taxonomy" id="1429082"/>
    <lineage>
        <taxon>Bacteria</taxon>
        <taxon>Pseudomonadati</taxon>
        <taxon>Pseudomonadota</taxon>
        <taxon>Alphaproteobacteria</taxon>
        <taxon>Hyphomicrobiales</taxon>
        <taxon>Ahrensiaceae</taxon>
        <taxon>Oricola</taxon>
    </lineage>
</organism>
<sequence>MAVGGEGLILGSLGIKALLGGNIADEADFASGGSTAQFLRQGSNNALSDTSGTINCTFFTLADIVAKAGRIRSSPASMIVVGGGC</sequence>
<name>A0A4R0PFP2_9HYPH</name>
<accession>A0A4R0PFP2</accession>
<comment type="caution">
    <text evidence="1">The sequence shown here is derived from an EMBL/GenBank/DDBJ whole genome shotgun (WGS) entry which is preliminary data.</text>
</comment>
<evidence type="ECO:0000313" key="2">
    <source>
        <dbReference type="Proteomes" id="UP000291301"/>
    </source>
</evidence>
<gene>
    <name evidence="1" type="ORF">E0D97_04390</name>
</gene>
<keyword evidence="2" id="KW-1185">Reference proteome</keyword>